<gene>
    <name evidence="1" type="ORF">HLH32_03620</name>
</gene>
<proteinExistence type="predicted"/>
<protein>
    <submittedName>
        <fullName evidence="1">Uncharacterized protein</fullName>
    </submittedName>
</protein>
<reference evidence="1 2" key="1">
    <citation type="submission" date="2020-04" db="EMBL/GenBank/DDBJ databases">
        <title>Description of novel Gluconacetobacter.</title>
        <authorList>
            <person name="Sombolestani A."/>
        </authorList>
    </citation>
    <scope>NUCLEOTIDE SEQUENCE [LARGE SCALE GENOMIC DNA]</scope>
    <source>
        <strain evidence="1 2">LMG 1382</strain>
    </source>
</reference>
<name>A0A7W4JIP0_GLULI</name>
<dbReference type="Proteomes" id="UP000562982">
    <property type="component" value="Unassembled WGS sequence"/>
</dbReference>
<organism evidence="1 2">
    <name type="scientific">Gluconacetobacter liquefaciens</name>
    <name type="common">Acetobacter liquefaciens</name>
    <dbReference type="NCBI Taxonomy" id="89584"/>
    <lineage>
        <taxon>Bacteria</taxon>
        <taxon>Pseudomonadati</taxon>
        <taxon>Pseudomonadota</taxon>
        <taxon>Alphaproteobacteria</taxon>
        <taxon>Acetobacterales</taxon>
        <taxon>Acetobacteraceae</taxon>
        <taxon>Gluconacetobacter</taxon>
    </lineage>
</organism>
<dbReference type="Gene3D" id="2.30.30.940">
    <property type="match status" value="1"/>
</dbReference>
<sequence>MLNLLGEVKVERFDWTDGLGDKATQIAGDYDQDVFNGDLSVMDRIDTVILVGRIILM</sequence>
<dbReference type="EMBL" id="JABEQI010000002">
    <property type="protein sequence ID" value="MBB2185484.1"/>
    <property type="molecule type" value="Genomic_DNA"/>
</dbReference>
<evidence type="ECO:0000313" key="1">
    <source>
        <dbReference type="EMBL" id="MBB2185484.1"/>
    </source>
</evidence>
<dbReference type="RefSeq" id="WP_170222030.1">
    <property type="nucleotide sequence ID" value="NZ_QQAW01000002.1"/>
</dbReference>
<evidence type="ECO:0000313" key="2">
    <source>
        <dbReference type="Proteomes" id="UP000562982"/>
    </source>
</evidence>
<dbReference type="AlphaFoldDB" id="A0A7W4JIP0"/>
<accession>A0A7W4JIP0</accession>
<comment type="caution">
    <text evidence="1">The sequence shown here is derived from an EMBL/GenBank/DDBJ whole genome shotgun (WGS) entry which is preliminary data.</text>
</comment>